<comment type="caution">
    <text evidence="2">The sequence shown here is derived from an EMBL/GenBank/DDBJ whole genome shotgun (WGS) entry which is preliminary data.</text>
</comment>
<sequence>MTRPGDVLKTKVPRDTCQPKPPPSSPTGSHRRKYNRRSTETYRKQEPVQRTPTTTLMEDGETLSHNA</sequence>
<evidence type="ECO:0000256" key="1">
    <source>
        <dbReference type="SAM" id="MobiDB-lite"/>
    </source>
</evidence>
<organism evidence="2 3">
    <name type="scientific">Brassica cretica</name>
    <name type="common">Mustard</name>
    <dbReference type="NCBI Taxonomy" id="69181"/>
    <lineage>
        <taxon>Eukaryota</taxon>
        <taxon>Viridiplantae</taxon>
        <taxon>Streptophyta</taxon>
        <taxon>Embryophyta</taxon>
        <taxon>Tracheophyta</taxon>
        <taxon>Spermatophyta</taxon>
        <taxon>Magnoliopsida</taxon>
        <taxon>eudicotyledons</taxon>
        <taxon>Gunneridae</taxon>
        <taxon>Pentapetalae</taxon>
        <taxon>rosids</taxon>
        <taxon>malvids</taxon>
        <taxon>Brassicales</taxon>
        <taxon>Brassicaceae</taxon>
        <taxon>Brassiceae</taxon>
        <taxon>Brassica</taxon>
    </lineage>
</organism>
<dbReference type="Proteomes" id="UP000266723">
    <property type="component" value="Unassembled WGS sequence"/>
</dbReference>
<feature type="compositionally biased region" description="Basic and acidic residues" evidence="1">
    <location>
        <begin position="37"/>
        <end position="47"/>
    </location>
</feature>
<reference evidence="2 3" key="1">
    <citation type="journal article" date="2020" name="BMC Genomics">
        <title>Intraspecific diversification of the crop wild relative Brassica cretica Lam. using demographic model selection.</title>
        <authorList>
            <person name="Kioukis A."/>
            <person name="Michalopoulou V.A."/>
            <person name="Briers L."/>
            <person name="Pirintsos S."/>
            <person name="Studholme D.J."/>
            <person name="Pavlidis P."/>
            <person name="Sarris P.F."/>
        </authorList>
    </citation>
    <scope>NUCLEOTIDE SEQUENCE [LARGE SCALE GENOMIC DNA]</scope>
    <source>
        <strain evidence="3">cv. PFS-1207/04</strain>
    </source>
</reference>
<feature type="region of interest" description="Disordered" evidence="1">
    <location>
        <begin position="1"/>
        <end position="67"/>
    </location>
</feature>
<gene>
    <name evidence="2" type="ORF">DY000_02063249</name>
</gene>
<evidence type="ECO:0000313" key="3">
    <source>
        <dbReference type="Proteomes" id="UP000266723"/>
    </source>
</evidence>
<feature type="compositionally biased region" description="Basic and acidic residues" evidence="1">
    <location>
        <begin position="1"/>
        <end position="14"/>
    </location>
</feature>
<proteinExistence type="predicted"/>
<protein>
    <submittedName>
        <fullName evidence="2">Uncharacterized protein</fullName>
    </submittedName>
</protein>
<accession>A0ABQ7AYP5</accession>
<evidence type="ECO:0000313" key="2">
    <source>
        <dbReference type="EMBL" id="KAF3519152.1"/>
    </source>
</evidence>
<dbReference type="EMBL" id="QGKV02001556">
    <property type="protein sequence ID" value="KAF3519152.1"/>
    <property type="molecule type" value="Genomic_DNA"/>
</dbReference>
<name>A0ABQ7AYP5_BRACR</name>
<keyword evidence="3" id="KW-1185">Reference proteome</keyword>